<dbReference type="GO" id="GO:0042597">
    <property type="term" value="C:periplasmic space"/>
    <property type="evidence" value="ECO:0007669"/>
    <property type="project" value="UniProtKB-ARBA"/>
</dbReference>
<keyword evidence="3" id="KW-0732">Signal</keyword>
<comment type="similarity">
    <text evidence="1">Belongs to the bacterial solute-binding protein 5 family.</text>
</comment>
<dbReference type="PIRSF" id="PIRSF002741">
    <property type="entry name" value="MppA"/>
    <property type="match status" value="1"/>
</dbReference>
<dbReference type="PANTHER" id="PTHR30290:SF9">
    <property type="entry name" value="OLIGOPEPTIDE-BINDING PROTEIN APPA"/>
    <property type="match status" value="1"/>
</dbReference>
<feature type="domain" description="Solute-binding protein family 5" evidence="5">
    <location>
        <begin position="100"/>
        <end position="439"/>
    </location>
</feature>
<dbReference type="Pfam" id="PF00496">
    <property type="entry name" value="SBP_bac_5"/>
    <property type="match status" value="1"/>
</dbReference>
<dbReference type="InterPro" id="IPR000914">
    <property type="entry name" value="SBP_5_dom"/>
</dbReference>
<dbReference type="Gene3D" id="3.10.105.10">
    <property type="entry name" value="Dipeptide-binding Protein, Domain 3"/>
    <property type="match status" value="1"/>
</dbReference>
<evidence type="ECO:0000256" key="3">
    <source>
        <dbReference type="ARBA" id="ARBA00022729"/>
    </source>
</evidence>
<accession>A0A1G1W734</accession>
<dbReference type="STRING" id="1802593.A2172_04695"/>
<evidence type="ECO:0000256" key="4">
    <source>
        <dbReference type="SAM" id="Phobius"/>
    </source>
</evidence>
<evidence type="ECO:0000313" key="6">
    <source>
        <dbReference type="EMBL" id="OGY23483.1"/>
    </source>
</evidence>
<keyword evidence="2" id="KW-0813">Transport</keyword>
<dbReference type="GO" id="GO:0015833">
    <property type="term" value="P:peptide transport"/>
    <property type="evidence" value="ECO:0007669"/>
    <property type="project" value="TreeGrafter"/>
</dbReference>
<dbReference type="InterPro" id="IPR039424">
    <property type="entry name" value="SBP_5"/>
</dbReference>
<dbReference type="Proteomes" id="UP000176631">
    <property type="component" value="Unassembled WGS sequence"/>
</dbReference>
<dbReference type="InterPro" id="IPR030678">
    <property type="entry name" value="Peptide/Ni-bd"/>
</dbReference>
<dbReference type="CDD" id="cd00995">
    <property type="entry name" value="PBP2_NikA_DppA_OppA_like"/>
    <property type="match status" value="1"/>
</dbReference>
<name>A0A1G1W734_9BACT</name>
<evidence type="ECO:0000313" key="7">
    <source>
        <dbReference type="Proteomes" id="UP000176631"/>
    </source>
</evidence>
<dbReference type="Gene3D" id="3.90.76.10">
    <property type="entry name" value="Dipeptide-binding Protein, Domain 1"/>
    <property type="match status" value="1"/>
</dbReference>
<keyword evidence="4" id="KW-0812">Transmembrane</keyword>
<dbReference type="SUPFAM" id="SSF53850">
    <property type="entry name" value="Periplasmic binding protein-like II"/>
    <property type="match status" value="1"/>
</dbReference>
<protein>
    <recommendedName>
        <fullName evidence="5">Solute-binding protein family 5 domain-containing protein</fullName>
    </recommendedName>
</protein>
<proteinExistence type="inferred from homology"/>
<evidence type="ECO:0000256" key="1">
    <source>
        <dbReference type="ARBA" id="ARBA00005695"/>
    </source>
</evidence>
<dbReference type="PANTHER" id="PTHR30290">
    <property type="entry name" value="PERIPLASMIC BINDING COMPONENT OF ABC TRANSPORTER"/>
    <property type="match status" value="1"/>
</dbReference>
<reference evidence="6 7" key="1">
    <citation type="journal article" date="2016" name="Nat. Commun.">
        <title>Thousands of microbial genomes shed light on interconnected biogeochemical processes in an aquifer system.</title>
        <authorList>
            <person name="Anantharaman K."/>
            <person name="Brown C.T."/>
            <person name="Hug L.A."/>
            <person name="Sharon I."/>
            <person name="Castelle C.J."/>
            <person name="Probst A.J."/>
            <person name="Thomas B.C."/>
            <person name="Singh A."/>
            <person name="Wilkins M.J."/>
            <person name="Karaoz U."/>
            <person name="Brodie E.L."/>
            <person name="Williams K.H."/>
            <person name="Hubbard S.S."/>
            <person name="Banfield J.F."/>
        </authorList>
    </citation>
    <scope>NUCLEOTIDE SEQUENCE [LARGE SCALE GENOMIC DNA]</scope>
</reference>
<keyword evidence="4" id="KW-0472">Membrane</keyword>
<feature type="transmembrane region" description="Helical" evidence="4">
    <location>
        <begin position="23"/>
        <end position="45"/>
    </location>
</feature>
<evidence type="ECO:0000256" key="2">
    <source>
        <dbReference type="ARBA" id="ARBA00022448"/>
    </source>
</evidence>
<gene>
    <name evidence="6" type="ORF">A2172_04695</name>
</gene>
<evidence type="ECO:0000259" key="5">
    <source>
        <dbReference type="Pfam" id="PF00496"/>
    </source>
</evidence>
<sequence length="539" mass="61889">MLKKIRFYLSLLRVLIARNRKKISYSFIGLLLVIFAIRILLPLAIPKVAEAYKEFKKPSFVEGVVGKPTHPNPLSDITETQKDISSLVFRGLTKLGKDGKLVPDLAESFKQTSDTEYVFNLRKDVYWQDNVKFTSDDVLYTVKLTQNPNFNSPVSNNFKDVLIEKIDDYKVKFKLKEAFAPFPYTTTIGIIPSHVPLKKYRPVGTGPFSVKKITKDQVVLTNDKFNLVFKFYKTISDAKTALKLGEIHALGGLSPQELGSIKNFGGENFYESPLPYREAVIFFNVRGNPLKTKEIRQALSYALNKEAIWKAAGGTTSVISQNELPLLSPINEKKERYPFNLDRAKELLENNKYKFEKDTWKKDGREFTLKITSIDDPELNSIVNLVKDSWSNLGLKVKTEFVDVNALRSVILPNRNFQVLVNFQDISSDPDQYVLWHTTQVQAANITGISSPKLDKILEDTRKSTDEKFRAERYKLFTTLLLDEEPAIFLYYPTYTWVVSKKVFGIDFKDFSIPSDRFNSINKWQIKSGLFDIIFPERR</sequence>
<comment type="caution">
    <text evidence="6">The sequence shown here is derived from an EMBL/GenBank/DDBJ whole genome shotgun (WGS) entry which is preliminary data.</text>
</comment>
<dbReference type="AlphaFoldDB" id="A0A1G1W734"/>
<keyword evidence="4" id="KW-1133">Transmembrane helix</keyword>
<organism evidence="6 7">
    <name type="scientific">Candidatus Woykebacteria bacterium RBG_13_40_15</name>
    <dbReference type="NCBI Taxonomy" id="1802593"/>
    <lineage>
        <taxon>Bacteria</taxon>
        <taxon>Candidatus Woykeibacteriota</taxon>
    </lineage>
</organism>
<dbReference type="GO" id="GO:0043190">
    <property type="term" value="C:ATP-binding cassette (ABC) transporter complex"/>
    <property type="evidence" value="ECO:0007669"/>
    <property type="project" value="InterPro"/>
</dbReference>
<dbReference type="EMBL" id="MHCP01000025">
    <property type="protein sequence ID" value="OGY23483.1"/>
    <property type="molecule type" value="Genomic_DNA"/>
</dbReference>
<dbReference type="GO" id="GO:1904680">
    <property type="term" value="F:peptide transmembrane transporter activity"/>
    <property type="evidence" value="ECO:0007669"/>
    <property type="project" value="TreeGrafter"/>
</dbReference>
<dbReference type="Gene3D" id="3.40.190.10">
    <property type="entry name" value="Periplasmic binding protein-like II"/>
    <property type="match status" value="1"/>
</dbReference>